<gene>
    <name evidence="3" type="ORF">SAMN05216272_1207</name>
</gene>
<evidence type="ECO:0000313" key="4">
    <source>
        <dbReference type="Proteomes" id="UP000199636"/>
    </source>
</evidence>
<accession>A0A1G8N713</accession>
<dbReference type="Proteomes" id="UP000199636">
    <property type="component" value="Unassembled WGS sequence"/>
</dbReference>
<evidence type="ECO:0000313" key="3">
    <source>
        <dbReference type="EMBL" id="SDI75370.1"/>
    </source>
</evidence>
<dbReference type="EMBL" id="FNDS01000020">
    <property type="protein sequence ID" value="SDI75370.1"/>
    <property type="molecule type" value="Genomic_DNA"/>
</dbReference>
<dbReference type="Gene3D" id="3.50.50.60">
    <property type="entry name" value="FAD/NAD(P)-binding domain"/>
    <property type="match status" value="1"/>
</dbReference>
<dbReference type="OrthoDB" id="8672648at2"/>
<dbReference type="AlphaFoldDB" id="A0A1G8N713"/>
<name>A0A1G8N713_9PSED</name>
<dbReference type="SUPFAM" id="SSF51905">
    <property type="entry name" value="FAD/NAD(P)-binding domain"/>
    <property type="match status" value="1"/>
</dbReference>
<dbReference type="Gene3D" id="3.30.70.2450">
    <property type="match status" value="1"/>
</dbReference>
<dbReference type="GO" id="GO:0071949">
    <property type="term" value="F:FAD binding"/>
    <property type="evidence" value="ECO:0007669"/>
    <property type="project" value="InterPro"/>
</dbReference>
<feature type="domain" description="FAD-binding" evidence="2">
    <location>
        <begin position="14"/>
        <end position="349"/>
    </location>
</feature>
<keyword evidence="1" id="KW-0560">Oxidoreductase</keyword>
<dbReference type="STRING" id="428992.SAMN05216272_1207"/>
<dbReference type="PANTHER" id="PTHR43476:SF3">
    <property type="entry name" value="FAD-BINDING MONOOXYGENASE"/>
    <property type="match status" value="1"/>
</dbReference>
<organism evidence="3 4">
    <name type="scientific">Pseudomonas panipatensis</name>
    <dbReference type="NCBI Taxonomy" id="428992"/>
    <lineage>
        <taxon>Bacteria</taxon>
        <taxon>Pseudomonadati</taxon>
        <taxon>Pseudomonadota</taxon>
        <taxon>Gammaproteobacteria</taxon>
        <taxon>Pseudomonadales</taxon>
        <taxon>Pseudomonadaceae</taxon>
        <taxon>Pseudomonas</taxon>
    </lineage>
</organism>
<proteinExistence type="predicted"/>
<dbReference type="InterPro" id="IPR036188">
    <property type="entry name" value="FAD/NAD-bd_sf"/>
</dbReference>
<dbReference type="GO" id="GO:0019622">
    <property type="term" value="P:3-(3-hydroxy)phenylpropionate catabolic process"/>
    <property type="evidence" value="ECO:0007669"/>
    <property type="project" value="TreeGrafter"/>
</dbReference>
<evidence type="ECO:0000259" key="2">
    <source>
        <dbReference type="Pfam" id="PF01494"/>
    </source>
</evidence>
<dbReference type="Pfam" id="PF01494">
    <property type="entry name" value="FAD_binding_3"/>
    <property type="match status" value="1"/>
</dbReference>
<reference evidence="4" key="1">
    <citation type="submission" date="2016-10" db="EMBL/GenBank/DDBJ databases">
        <authorList>
            <person name="Varghese N."/>
            <person name="Submissions S."/>
        </authorList>
    </citation>
    <scope>NUCLEOTIDE SEQUENCE [LARGE SCALE GENOMIC DNA]</scope>
    <source>
        <strain evidence="4">CCM 7469</strain>
    </source>
</reference>
<dbReference type="GO" id="GO:0008688">
    <property type="term" value="F:3-(3-hydroxyphenyl)propionate hydroxylase activity"/>
    <property type="evidence" value="ECO:0007669"/>
    <property type="project" value="TreeGrafter"/>
</dbReference>
<protein>
    <submittedName>
        <fullName evidence="3">3-(3-hydroxy-phenyl)propionate hydroxylase</fullName>
    </submittedName>
</protein>
<dbReference type="InterPro" id="IPR002938">
    <property type="entry name" value="FAD-bd"/>
</dbReference>
<keyword evidence="4" id="KW-1185">Reference proteome</keyword>
<dbReference type="RefSeq" id="WP_090268417.1">
    <property type="nucleotide sequence ID" value="NZ_FNDS01000020.1"/>
</dbReference>
<sequence length="551" mass="60580">MNNKKTSALLPETVDVLVVGNGPAGATLAALLGRYGVRTLVLDKTHEVMLMPRAIALDNEALRILQLAGLAEDAFEKIVISEVRMHSPLLGQFGRANTAGCIDGHPKLVTFYQPDLEHAMRNKVAQLDSVTSLGGYELERLSEQPDGVVASVRDEEGQVHFIRARYLVGADGASSRVRSLIGQDFVGETYAEDWLIVDTSDRQTKAIDHVEFICDPSRPVPHMPAPGGRERWEFMLQPEETREEMENPENIARLIAPWIDPRELKIERKAVYRFHARCCNSFSKGRVFLVGDAAHITPPFVGQGLVAGLRDVANLSWKLAWVLRGQASASILGSYDQERRPHAKAMIDMAKLMGRLVMPRSKLGAFLTHGLMRLLGLTPATRKYFEDLEIKPKNRFRQGLFKPHRRGDRLARGGLFPQAWVRDAQGRIHLSDDALGDNLTLVGFGIDPMAQLSPAQVSSWLGMGGSFLQVVPCGQRPTGNTTTVEDLNHGLLPLAAKGTLVAIRPDRHIMHHALAEDAGDLLATCRELLASDGSNARGVSATISEPPRLRA</sequence>
<evidence type="ECO:0000256" key="1">
    <source>
        <dbReference type="ARBA" id="ARBA00023002"/>
    </source>
</evidence>
<dbReference type="PANTHER" id="PTHR43476">
    <property type="entry name" value="3-(3-HYDROXY-PHENYL)PROPIONATE/3-HYDROXYCINNAMIC ACID HYDROXYLASE"/>
    <property type="match status" value="1"/>
</dbReference>
<dbReference type="PRINTS" id="PR00420">
    <property type="entry name" value="RNGMNOXGNASE"/>
</dbReference>
<dbReference type="InterPro" id="IPR050631">
    <property type="entry name" value="PheA/TfdB_FAD_monoxygenase"/>
</dbReference>
<dbReference type="NCBIfam" id="NF004829">
    <property type="entry name" value="PRK06183.1-3"/>
    <property type="match status" value="1"/>
</dbReference>